<proteinExistence type="predicted"/>
<evidence type="ECO:0000313" key="4">
    <source>
        <dbReference type="Proteomes" id="UP000676079"/>
    </source>
</evidence>
<name>A0ABX8BNK3_9ACTN</name>
<evidence type="ECO:0000313" key="3">
    <source>
        <dbReference type="EMBL" id="QUX23290.1"/>
    </source>
</evidence>
<evidence type="ECO:0000256" key="2">
    <source>
        <dbReference type="SAM" id="MobiDB-lite"/>
    </source>
</evidence>
<accession>A0ABX8BNK3</accession>
<protein>
    <recommendedName>
        <fullName evidence="5">Ankyrin repeat domain-containing protein</fullName>
    </recommendedName>
</protein>
<dbReference type="Proteomes" id="UP000676079">
    <property type="component" value="Chromosome"/>
</dbReference>
<dbReference type="InterPro" id="IPR002110">
    <property type="entry name" value="Ankyrin_rpt"/>
</dbReference>
<gene>
    <name evidence="3" type="ORF">KGD84_02515</name>
</gene>
<dbReference type="Gene3D" id="1.25.40.20">
    <property type="entry name" value="Ankyrin repeat-containing domain"/>
    <property type="match status" value="1"/>
</dbReference>
<dbReference type="SUPFAM" id="SSF48403">
    <property type="entry name" value="Ankyrin repeat"/>
    <property type="match status" value="1"/>
</dbReference>
<keyword evidence="4" id="KW-1185">Reference proteome</keyword>
<evidence type="ECO:0008006" key="5">
    <source>
        <dbReference type="Google" id="ProtNLM"/>
    </source>
</evidence>
<dbReference type="InterPro" id="IPR036770">
    <property type="entry name" value="Ankyrin_rpt-contain_sf"/>
</dbReference>
<dbReference type="EMBL" id="CP074133">
    <property type="protein sequence ID" value="QUX23290.1"/>
    <property type="molecule type" value="Genomic_DNA"/>
</dbReference>
<dbReference type="RefSeq" id="WP_220564514.1">
    <property type="nucleotide sequence ID" value="NZ_CP074133.1"/>
</dbReference>
<evidence type="ECO:0000256" key="1">
    <source>
        <dbReference type="PROSITE-ProRule" id="PRU00023"/>
    </source>
</evidence>
<dbReference type="PROSITE" id="PS50088">
    <property type="entry name" value="ANK_REPEAT"/>
    <property type="match status" value="1"/>
</dbReference>
<reference evidence="3 4" key="1">
    <citation type="submission" date="2021-05" db="EMBL/GenBank/DDBJ databases">
        <title>Direct Submission.</title>
        <authorList>
            <person name="Li K."/>
            <person name="Gao J."/>
        </authorList>
    </citation>
    <scope>NUCLEOTIDE SEQUENCE [LARGE SCALE GENOMIC DNA]</scope>
    <source>
        <strain evidence="3 4">Mg02</strain>
    </source>
</reference>
<organism evidence="3 4">
    <name type="scientific">Nocardiopsis changdeensis</name>
    <dbReference type="NCBI Taxonomy" id="2831969"/>
    <lineage>
        <taxon>Bacteria</taxon>
        <taxon>Bacillati</taxon>
        <taxon>Actinomycetota</taxon>
        <taxon>Actinomycetes</taxon>
        <taxon>Streptosporangiales</taxon>
        <taxon>Nocardiopsidaceae</taxon>
        <taxon>Nocardiopsis</taxon>
    </lineage>
</organism>
<dbReference type="PROSITE" id="PS50297">
    <property type="entry name" value="ANK_REP_REGION"/>
    <property type="match status" value="1"/>
</dbReference>
<keyword evidence="1" id="KW-0040">ANK repeat</keyword>
<feature type="region of interest" description="Disordered" evidence="2">
    <location>
        <begin position="204"/>
        <end position="230"/>
    </location>
</feature>
<feature type="repeat" description="ANK" evidence="1">
    <location>
        <begin position="479"/>
        <end position="511"/>
    </location>
</feature>
<sequence>MSGADGRRRPSASHEPWRAAGLRKGRRYGISHQAIDRATERRLAGDWRGACAAAGIDVELDLDAIRNEHGIEFTERLLDDLHHLVPDLAKLHMPRSWKGLGLLLPEQPALLSRPGGPDNPWLTLGVGARYHPWIRGPVLKVGRMGAVPDYNPHHPMREQPALDRWKISSFTAHWAGLPHVWETSRHLWDARHVHEMRERWGGDAQRVPFLNPDGTPRAPDELPVEDPGLGDRPSRTEWIDGLHQAGQVVEAFAAAGIGFDPGPVSVEVAARLPFSPARIPGELRRLTAAGLGDRFQIPYDKLTTVLLALEKDTVRVEFAEFDLDTASGIPALSEVCWARPPDVDVLRDGMPPDELHPLVREAIAPDHVPGAPPEPAFADRSPVRVRCRGEWHEVIPSRVGLRIPHDDEETNREASLRALGGNSTGCFAVREAWSTGEGRLPQALRKRRDDLFGWVRQRDTHAVLHYLDRGGDPDIRDGKGRALLHHLAFLNHEVLLPRLLEAGADVNAEDRDGRTPLDVFDQVAGGLREDTVARKTLVAAGAVAKDPEEFQAWLLRASAGSSDDPPF</sequence>